<protein>
    <recommendedName>
        <fullName evidence="1">non-specific serine/threonine protein kinase</fullName>
        <ecNumber evidence="1">2.7.11.1</ecNumber>
    </recommendedName>
</protein>
<evidence type="ECO:0000256" key="6">
    <source>
        <dbReference type="ARBA" id="ARBA00022840"/>
    </source>
</evidence>
<keyword evidence="6 9" id="KW-0067">ATP-binding</keyword>
<keyword evidence="4 9" id="KW-0547">Nucleotide-binding</keyword>
<dbReference type="PROSITE" id="PS00107">
    <property type="entry name" value="PROTEIN_KINASE_ATP"/>
    <property type="match status" value="1"/>
</dbReference>
<sequence>MNAAALLESAKDAFYALAGSCCKTDATLKLNGRSFKVLRLLGEGGFSYVYLAQDNASKRLFALKKIRCPLGSDSVKAALKEVEAYKRFRHPNIIRCLDSCVVQDREGDGKIIYLFLPYYKNGTVQNVISANAVNGTRYPEKQMLSIFHGTCLAVRAMHQHQSGPSARGTNAARPARSGSARRPKMGAQAYPPAQGRSEVELSSTGEELDDFEFEEDEEEEESGGLRSGTNEGQALIGGLESARQQLEEESDGAGMPGIGEEDGATVLGRVGDGQRATGGTLGEGEPVDGQKGGVTPWAHRDIKPANVMLADDGETPVLMDFGSALPARIPIPDRRVALLQQDLAAEHCSMPFRAPELFDVKTGTTLTEAVDIWSLGCTLYAMAFGTSPFETTQQSEHGGSVAMAALGGRFSFPDDGQYSESFRELVKAMIKVNPDERPDISQVIAMTEHALARLQ</sequence>
<comment type="caution">
    <text evidence="12">The sequence shown here is derived from an EMBL/GenBank/DDBJ whole genome shotgun (WGS) entry which is preliminary data.</text>
</comment>
<keyword evidence="2" id="KW-0723">Serine/threonine-protein kinase</keyword>
<dbReference type="SMART" id="SM00220">
    <property type="entry name" value="S_TKc"/>
    <property type="match status" value="1"/>
</dbReference>
<dbReference type="GO" id="GO:0006624">
    <property type="term" value="P:vacuolar protein processing"/>
    <property type="evidence" value="ECO:0007669"/>
    <property type="project" value="TreeGrafter"/>
</dbReference>
<keyword evidence="13" id="KW-1185">Reference proteome</keyword>
<keyword evidence="5 12" id="KW-0418">Kinase</keyword>
<dbReference type="InterPro" id="IPR000719">
    <property type="entry name" value="Prot_kinase_dom"/>
</dbReference>
<evidence type="ECO:0000256" key="10">
    <source>
        <dbReference type="SAM" id="MobiDB-lite"/>
    </source>
</evidence>
<dbReference type="FunFam" id="1.10.510.10:FF:000550">
    <property type="entry name" value="Serine/threonine kinase 16"/>
    <property type="match status" value="1"/>
</dbReference>
<evidence type="ECO:0000256" key="8">
    <source>
        <dbReference type="ARBA" id="ARBA00048679"/>
    </source>
</evidence>
<feature type="domain" description="Protein kinase" evidence="11">
    <location>
        <begin position="35"/>
        <end position="452"/>
    </location>
</feature>
<evidence type="ECO:0000256" key="3">
    <source>
        <dbReference type="ARBA" id="ARBA00022679"/>
    </source>
</evidence>
<organism evidence="12 13">
    <name type="scientific">Rhodotorula diobovata</name>
    <dbReference type="NCBI Taxonomy" id="5288"/>
    <lineage>
        <taxon>Eukaryota</taxon>
        <taxon>Fungi</taxon>
        <taxon>Dikarya</taxon>
        <taxon>Basidiomycota</taxon>
        <taxon>Pucciniomycotina</taxon>
        <taxon>Microbotryomycetes</taxon>
        <taxon>Sporidiobolales</taxon>
        <taxon>Sporidiobolaceae</taxon>
        <taxon>Rhodotorula</taxon>
    </lineage>
</organism>
<dbReference type="PANTHER" id="PTHR45998">
    <property type="entry name" value="SERINE/THREONINE-PROTEIN KINASE 16"/>
    <property type="match status" value="1"/>
</dbReference>
<evidence type="ECO:0000256" key="7">
    <source>
        <dbReference type="ARBA" id="ARBA00047899"/>
    </source>
</evidence>
<dbReference type="Proteomes" id="UP000311382">
    <property type="component" value="Unassembled WGS sequence"/>
</dbReference>
<reference evidence="12 13" key="1">
    <citation type="submission" date="2019-03" db="EMBL/GenBank/DDBJ databases">
        <title>Rhodosporidium diobovatum UCD-FST 08-225 genome sequencing, assembly, and annotation.</title>
        <authorList>
            <person name="Fakankun I.U."/>
            <person name="Fristensky B."/>
            <person name="Levin D.B."/>
        </authorList>
    </citation>
    <scope>NUCLEOTIDE SEQUENCE [LARGE SCALE GENOMIC DNA]</scope>
    <source>
        <strain evidence="12 13">UCD-FST 08-225</strain>
    </source>
</reference>
<feature type="region of interest" description="Disordered" evidence="10">
    <location>
        <begin position="158"/>
        <end position="232"/>
    </location>
</feature>
<comment type="catalytic activity">
    <reaction evidence="7">
        <text>L-threonyl-[protein] + ATP = O-phospho-L-threonyl-[protein] + ADP + H(+)</text>
        <dbReference type="Rhea" id="RHEA:46608"/>
        <dbReference type="Rhea" id="RHEA-COMP:11060"/>
        <dbReference type="Rhea" id="RHEA-COMP:11605"/>
        <dbReference type="ChEBI" id="CHEBI:15378"/>
        <dbReference type="ChEBI" id="CHEBI:30013"/>
        <dbReference type="ChEBI" id="CHEBI:30616"/>
        <dbReference type="ChEBI" id="CHEBI:61977"/>
        <dbReference type="ChEBI" id="CHEBI:456216"/>
        <dbReference type="EC" id="2.7.11.1"/>
    </reaction>
</comment>
<dbReference type="InterPro" id="IPR052239">
    <property type="entry name" value="Ser/Thr-specific_kinases"/>
</dbReference>
<evidence type="ECO:0000256" key="5">
    <source>
        <dbReference type="ARBA" id="ARBA00022777"/>
    </source>
</evidence>
<evidence type="ECO:0000256" key="9">
    <source>
        <dbReference type="PROSITE-ProRule" id="PRU10141"/>
    </source>
</evidence>
<dbReference type="Pfam" id="PF00069">
    <property type="entry name" value="Pkinase"/>
    <property type="match status" value="2"/>
</dbReference>
<dbReference type="OrthoDB" id="248923at2759"/>
<evidence type="ECO:0000313" key="13">
    <source>
        <dbReference type="Proteomes" id="UP000311382"/>
    </source>
</evidence>
<dbReference type="GO" id="GO:0005524">
    <property type="term" value="F:ATP binding"/>
    <property type="evidence" value="ECO:0007669"/>
    <property type="project" value="UniProtKB-UniRule"/>
</dbReference>
<dbReference type="AlphaFoldDB" id="A0A5C5FKI9"/>
<dbReference type="GO" id="GO:0005773">
    <property type="term" value="C:vacuole"/>
    <property type="evidence" value="ECO:0007669"/>
    <property type="project" value="GOC"/>
</dbReference>
<feature type="binding site" evidence="9">
    <location>
        <position position="64"/>
    </location>
    <ligand>
        <name>ATP</name>
        <dbReference type="ChEBI" id="CHEBI:30616"/>
    </ligand>
</feature>
<comment type="catalytic activity">
    <reaction evidence="8">
        <text>L-seryl-[protein] + ATP = O-phospho-L-seryl-[protein] + ADP + H(+)</text>
        <dbReference type="Rhea" id="RHEA:17989"/>
        <dbReference type="Rhea" id="RHEA-COMP:9863"/>
        <dbReference type="Rhea" id="RHEA-COMP:11604"/>
        <dbReference type="ChEBI" id="CHEBI:15378"/>
        <dbReference type="ChEBI" id="CHEBI:29999"/>
        <dbReference type="ChEBI" id="CHEBI:30616"/>
        <dbReference type="ChEBI" id="CHEBI:83421"/>
        <dbReference type="ChEBI" id="CHEBI:456216"/>
        <dbReference type="EC" id="2.7.11.1"/>
    </reaction>
</comment>
<evidence type="ECO:0000259" key="11">
    <source>
        <dbReference type="PROSITE" id="PS50011"/>
    </source>
</evidence>
<dbReference type="GO" id="GO:0005794">
    <property type="term" value="C:Golgi apparatus"/>
    <property type="evidence" value="ECO:0007669"/>
    <property type="project" value="TreeGrafter"/>
</dbReference>
<evidence type="ECO:0000256" key="4">
    <source>
        <dbReference type="ARBA" id="ARBA00022741"/>
    </source>
</evidence>
<evidence type="ECO:0000313" key="12">
    <source>
        <dbReference type="EMBL" id="TNY17363.1"/>
    </source>
</evidence>
<keyword evidence="3" id="KW-0808">Transferase</keyword>
<dbReference type="SUPFAM" id="SSF56112">
    <property type="entry name" value="Protein kinase-like (PK-like)"/>
    <property type="match status" value="1"/>
</dbReference>
<dbReference type="PANTHER" id="PTHR45998:SF2">
    <property type="entry name" value="SERINE_THREONINE-PROTEIN KINASE 16"/>
    <property type="match status" value="1"/>
</dbReference>
<feature type="compositionally biased region" description="Acidic residues" evidence="10">
    <location>
        <begin position="206"/>
        <end position="222"/>
    </location>
</feature>
<dbReference type="EMBL" id="SOZI01000211">
    <property type="protein sequence ID" value="TNY17363.1"/>
    <property type="molecule type" value="Genomic_DNA"/>
</dbReference>
<dbReference type="InterPro" id="IPR017441">
    <property type="entry name" value="Protein_kinase_ATP_BS"/>
</dbReference>
<gene>
    <name evidence="12" type="ORF">DMC30DRAFT_125500</name>
</gene>
<evidence type="ECO:0000256" key="2">
    <source>
        <dbReference type="ARBA" id="ARBA00022527"/>
    </source>
</evidence>
<proteinExistence type="predicted"/>
<feature type="region of interest" description="Disordered" evidence="10">
    <location>
        <begin position="244"/>
        <end position="297"/>
    </location>
</feature>
<dbReference type="InterPro" id="IPR011009">
    <property type="entry name" value="Kinase-like_dom_sf"/>
</dbReference>
<dbReference type="GO" id="GO:0032889">
    <property type="term" value="P:regulation of vacuole fusion, non-autophagic"/>
    <property type="evidence" value="ECO:0007669"/>
    <property type="project" value="TreeGrafter"/>
</dbReference>
<dbReference type="STRING" id="5288.A0A5C5FKI9"/>
<accession>A0A5C5FKI9</accession>
<dbReference type="EC" id="2.7.11.1" evidence="1"/>
<feature type="compositionally biased region" description="Polar residues" evidence="10">
    <location>
        <begin position="159"/>
        <end position="168"/>
    </location>
</feature>
<evidence type="ECO:0000256" key="1">
    <source>
        <dbReference type="ARBA" id="ARBA00012513"/>
    </source>
</evidence>
<name>A0A5C5FKI9_9BASI</name>
<dbReference type="PROSITE" id="PS50011">
    <property type="entry name" value="PROTEIN_KINASE_DOM"/>
    <property type="match status" value="1"/>
</dbReference>
<dbReference type="Gene3D" id="1.10.510.10">
    <property type="entry name" value="Transferase(Phosphotransferase) domain 1"/>
    <property type="match status" value="2"/>
</dbReference>
<dbReference type="GO" id="GO:0004674">
    <property type="term" value="F:protein serine/threonine kinase activity"/>
    <property type="evidence" value="ECO:0007669"/>
    <property type="project" value="UniProtKB-KW"/>
</dbReference>